<accession>A0A9D4UDP5</accession>
<dbReference type="EMBL" id="JABFUD020000018">
    <property type="protein sequence ID" value="KAI5066079.1"/>
    <property type="molecule type" value="Genomic_DNA"/>
</dbReference>
<evidence type="ECO:0000313" key="5">
    <source>
        <dbReference type="Proteomes" id="UP000886520"/>
    </source>
</evidence>
<evidence type="ECO:0000313" key="4">
    <source>
        <dbReference type="EMBL" id="KAI5066079.1"/>
    </source>
</evidence>
<dbReference type="GO" id="GO:0016020">
    <property type="term" value="C:membrane"/>
    <property type="evidence" value="ECO:0007669"/>
    <property type="project" value="InterPro"/>
</dbReference>
<proteinExistence type="predicted"/>
<dbReference type="AlphaFoldDB" id="A0A9D4UDP5"/>
<dbReference type="InterPro" id="IPR036640">
    <property type="entry name" value="ABC1_TM_sf"/>
</dbReference>
<dbReference type="GO" id="GO:0005524">
    <property type="term" value="F:ATP binding"/>
    <property type="evidence" value="ECO:0007669"/>
    <property type="project" value="InterPro"/>
</dbReference>
<comment type="caution">
    <text evidence="4">The sequence shown here is derived from an EMBL/GenBank/DDBJ whole genome shotgun (WGS) entry which is preliminary data.</text>
</comment>
<dbReference type="SUPFAM" id="SSF90123">
    <property type="entry name" value="ABC transporter transmembrane region"/>
    <property type="match status" value="1"/>
</dbReference>
<keyword evidence="1" id="KW-0812">Transmembrane</keyword>
<keyword evidence="3" id="KW-0472">Membrane</keyword>
<dbReference type="Proteomes" id="UP000886520">
    <property type="component" value="Chromosome 18"/>
</dbReference>
<reference evidence="4" key="1">
    <citation type="submission" date="2021-01" db="EMBL/GenBank/DDBJ databases">
        <title>Adiantum capillus-veneris genome.</title>
        <authorList>
            <person name="Fang Y."/>
            <person name="Liao Q."/>
        </authorList>
    </citation>
    <scope>NUCLEOTIDE SEQUENCE</scope>
    <source>
        <strain evidence="4">H3</strain>
        <tissue evidence="4">Leaf</tissue>
    </source>
</reference>
<name>A0A9D4UDP5_ADICA</name>
<evidence type="ECO:0000256" key="3">
    <source>
        <dbReference type="ARBA" id="ARBA00023136"/>
    </source>
</evidence>
<protein>
    <submittedName>
        <fullName evidence="4">Uncharacterized protein</fullName>
    </submittedName>
</protein>
<organism evidence="4 5">
    <name type="scientific">Adiantum capillus-veneris</name>
    <name type="common">Maidenhair fern</name>
    <dbReference type="NCBI Taxonomy" id="13818"/>
    <lineage>
        <taxon>Eukaryota</taxon>
        <taxon>Viridiplantae</taxon>
        <taxon>Streptophyta</taxon>
        <taxon>Embryophyta</taxon>
        <taxon>Tracheophyta</taxon>
        <taxon>Polypodiopsida</taxon>
        <taxon>Polypodiidae</taxon>
        <taxon>Polypodiales</taxon>
        <taxon>Pteridineae</taxon>
        <taxon>Pteridaceae</taxon>
        <taxon>Vittarioideae</taxon>
        <taxon>Adiantum</taxon>
    </lineage>
</organism>
<keyword evidence="5" id="KW-1185">Reference proteome</keyword>
<sequence length="132" mass="14974">MVSFLCLQTEFFCLQTFDSEQPLKGIASVRAYGTQIIMRDLFNSLVDANHPSYILFVHMSPWIGIRLDFATCMCVTLASLHIIILRHSITPGLADIAQALLTQRDQQLSRLWSVETINAYANQCLCQSNYRS</sequence>
<evidence type="ECO:0000256" key="1">
    <source>
        <dbReference type="ARBA" id="ARBA00022692"/>
    </source>
</evidence>
<keyword evidence="2" id="KW-1133">Transmembrane helix</keyword>
<gene>
    <name evidence="4" type="ORF">GOP47_0018703</name>
</gene>
<evidence type="ECO:0000256" key="2">
    <source>
        <dbReference type="ARBA" id="ARBA00022989"/>
    </source>
</evidence>